<feature type="non-terminal residue" evidence="4">
    <location>
        <position position="721"/>
    </location>
</feature>
<reference evidence="4 5" key="1">
    <citation type="submission" date="2019-09" db="EMBL/GenBank/DDBJ databases">
        <title>Bird 10,000 Genomes (B10K) Project - Family phase.</title>
        <authorList>
            <person name="Zhang G."/>
        </authorList>
    </citation>
    <scope>NUCLEOTIDE SEQUENCE [LARGE SCALE GENOMIC DNA]</scope>
    <source>
        <strain evidence="4">B10K-CU-031-10</strain>
        <tissue evidence="4">Muscle</tissue>
    </source>
</reference>
<dbReference type="SUPFAM" id="SSF48371">
    <property type="entry name" value="ARM repeat"/>
    <property type="match status" value="1"/>
</dbReference>
<dbReference type="GO" id="GO:0070286">
    <property type="term" value="P:axonemal dynein complex assembly"/>
    <property type="evidence" value="ECO:0007669"/>
    <property type="project" value="TreeGrafter"/>
</dbReference>
<dbReference type="InterPro" id="IPR016024">
    <property type="entry name" value="ARM-type_fold"/>
</dbReference>
<dbReference type="AlphaFoldDB" id="A0A7K8T124"/>
<feature type="repeat" description="TPR" evidence="3">
    <location>
        <begin position="189"/>
        <end position="222"/>
    </location>
</feature>
<evidence type="ECO:0000256" key="2">
    <source>
        <dbReference type="ARBA" id="ARBA00022803"/>
    </source>
</evidence>
<dbReference type="SMART" id="SM00028">
    <property type="entry name" value="TPR"/>
    <property type="match status" value="3"/>
</dbReference>
<evidence type="ECO:0000256" key="1">
    <source>
        <dbReference type="ARBA" id="ARBA00022737"/>
    </source>
</evidence>
<dbReference type="Gene3D" id="1.25.10.10">
    <property type="entry name" value="Leucine-rich Repeat Variant"/>
    <property type="match status" value="2"/>
</dbReference>
<protein>
    <submittedName>
        <fullName evidence="4">TTC12 protein</fullName>
    </submittedName>
</protein>
<dbReference type="PANTHER" id="PTHR46540">
    <property type="entry name" value="TETRATRICOPEPTIDE REPEAT PROTEIN 12"/>
    <property type="match status" value="1"/>
</dbReference>
<evidence type="ECO:0000313" key="4">
    <source>
        <dbReference type="EMBL" id="NXF35548.1"/>
    </source>
</evidence>
<dbReference type="InterPro" id="IPR043195">
    <property type="entry name" value="TTC12"/>
</dbReference>
<evidence type="ECO:0000256" key="3">
    <source>
        <dbReference type="PROSITE-ProRule" id="PRU00339"/>
    </source>
</evidence>
<dbReference type="InterPro" id="IPR011989">
    <property type="entry name" value="ARM-like"/>
</dbReference>
<dbReference type="GO" id="GO:0007288">
    <property type="term" value="P:sperm axoneme assembly"/>
    <property type="evidence" value="ECO:0007669"/>
    <property type="project" value="TreeGrafter"/>
</dbReference>
<dbReference type="GO" id="GO:0005813">
    <property type="term" value="C:centrosome"/>
    <property type="evidence" value="ECO:0007669"/>
    <property type="project" value="TreeGrafter"/>
</dbReference>
<proteinExistence type="predicted"/>
<comment type="caution">
    <text evidence="4">The sequence shown here is derived from an EMBL/GenBank/DDBJ whole genome shotgun (WGS) entry which is preliminary data.</text>
</comment>
<keyword evidence="1" id="KW-0677">Repeat</keyword>
<sequence length="721" mass="80411">PARPVAAVGCPGPAMLADSEQEADFQRFLRRVDDIANLVQGLNSTDPAVKEKAFAETEKRLRDQEATEEEESKTTVNRTVINTQASDVANAEAVNADGFLAILEKDAKERAQRRKRNEHLANALKEKGNNAFRKGDYVTAIQRYTEGLEKLRDKQELYTNRAQAYLKMHEYEKAISDCEWALKCNKKCIKAYFLMGKAHLALKHYSESRQCYEKILETDPQKESLFKDCMNEVNLEEKRVKDEERAMQEVQSGTLAALSIKELLQKFDKPDQNILYYTGAIRLLTGAVRDCTDQTLFRTNNGFSILQDNETVRRGFCAERKNTAEVDLSVSLLFLWQAVCAGNEENQRLLLTHPDVNAQLPKLLCSGVSEIEQETLALISLYSENENGRRLLIRHQDLTKWLQILMMFVNSTDARASSAMDILSDLTEEERFRTQCHVTLSTDVLPLFTQLLTSAKLVNQAALARCIGIMGNLCADVVIRTQMAECKECWQACLKLVDESFDVSTPKYHECLFAVLGLMMNLLLESNVIIQYFAVDISGRCMSLLGDKDGRIVTRAIGVLSRILPASSSAVEEVVKGGVVKKIVKCLKAGGEMTSNYGIKTLSICTRSSRQAQEDLVKSDKRFRVLLKLLDSENEMIVGNAAFCLGQCLVVPGAATSLLNSNVVMILLKHAGGDATRTSVQENAAIALGKLCVAEPRHVVQLRKLNGLAILNSSMKYVHSV</sequence>
<dbReference type="PROSITE" id="PS50005">
    <property type="entry name" value="TPR"/>
    <property type="match status" value="1"/>
</dbReference>
<keyword evidence="5" id="KW-1185">Reference proteome</keyword>
<dbReference type="Proteomes" id="UP000538472">
    <property type="component" value="Unassembled WGS sequence"/>
</dbReference>
<dbReference type="InterPro" id="IPR019734">
    <property type="entry name" value="TPR_rpt"/>
</dbReference>
<dbReference type="EMBL" id="VWZB01000408">
    <property type="protein sequence ID" value="NXF35548.1"/>
    <property type="molecule type" value="Genomic_DNA"/>
</dbReference>
<organism evidence="4 5">
    <name type="scientific">Nyctibius bracteatus</name>
    <name type="common">Rufous potoo</name>
    <dbReference type="NCBI Taxonomy" id="48426"/>
    <lineage>
        <taxon>Eukaryota</taxon>
        <taxon>Metazoa</taxon>
        <taxon>Chordata</taxon>
        <taxon>Craniata</taxon>
        <taxon>Vertebrata</taxon>
        <taxon>Euteleostomi</taxon>
        <taxon>Archelosauria</taxon>
        <taxon>Archosauria</taxon>
        <taxon>Dinosauria</taxon>
        <taxon>Saurischia</taxon>
        <taxon>Theropoda</taxon>
        <taxon>Coelurosauria</taxon>
        <taxon>Aves</taxon>
        <taxon>Neognathae</taxon>
        <taxon>Neoaves</taxon>
        <taxon>Strisores</taxon>
        <taxon>Caprimulgiformes</taxon>
        <taxon>Nyctibiidae</taxon>
        <taxon>Nyctibius</taxon>
    </lineage>
</organism>
<dbReference type="InterPro" id="IPR013105">
    <property type="entry name" value="TPR_2"/>
</dbReference>
<dbReference type="Gene3D" id="1.25.40.10">
    <property type="entry name" value="Tetratricopeptide repeat domain"/>
    <property type="match status" value="1"/>
</dbReference>
<dbReference type="InterPro" id="IPR011990">
    <property type="entry name" value="TPR-like_helical_dom_sf"/>
</dbReference>
<dbReference type="PANTHER" id="PTHR46540:SF1">
    <property type="entry name" value="TETRATRICOPEPTIDE REPEAT PROTEIN 12"/>
    <property type="match status" value="1"/>
</dbReference>
<dbReference type="SUPFAM" id="SSF48452">
    <property type="entry name" value="TPR-like"/>
    <property type="match status" value="1"/>
</dbReference>
<feature type="non-terminal residue" evidence="4">
    <location>
        <position position="1"/>
    </location>
</feature>
<keyword evidence="2 3" id="KW-0802">TPR repeat</keyword>
<evidence type="ECO:0000313" key="5">
    <source>
        <dbReference type="Proteomes" id="UP000538472"/>
    </source>
</evidence>
<accession>A0A7K8T124</accession>
<name>A0A7K8T124_9AVES</name>
<gene>
    <name evidence="4" type="primary">Ttc12</name>
    <name evidence="4" type="ORF">NYCBRA_R08134</name>
</gene>
<dbReference type="GO" id="GO:0005737">
    <property type="term" value="C:cytoplasm"/>
    <property type="evidence" value="ECO:0007669"/>
    <property type="project" value="TreeGrafter"/>
</dbReference>
<dbReference type="Pfam" id="PF07719">
    <property type="entry name" value="TPR_2"/>
    <property type="match status" value="1"/>
</dbReference>